<evidence type="ECO:0000313" key="6">
    <source>
        <dbReference type="EMBL" id="MBC8598001.1"/>
    </source>
</evidence>
<dbReference type="Pfam" id="PF00005">
    <property type="entry name" value="ABC_tran"/>
    <property type="match status" value="1"/>
</dbReference>
<evidence type="ECO:0000259" key="5">
    <source>
        <dbReference type="PROSITE" id="PS50893"/>
    </source>
</evidence>
<dbReference type="InterPro" id="IPR003593">
    <property type="entry name" value="AAA+_ATPase"/>
</dbReference>
<dbReference type="SUPFAM" id="SSF52540">
    <property type="entry name" value="P-loop containing nucleoside triphosphate hydrolases"/>
    <property type="match status" value="1"/>
</dbReference>
<sequence>MLEIRNVTKSYDEKAVLSSVCFTLLDGESLLLAGETGGGKTTLARIICGSQCPDSGEVLLDGKRLLGTYRKRSPEELADIQYIFQDPYSAVELTNTLRQTLGETERVMKRHGRGCIPMEEALFQTAPELLGDMDKKMEQFSGGQLQRICIARALIPRPKLLITDESTSMLDKDGEDEVLDVLHRLKRERKVSILSVVHDIDFSVARWDRIAVLFGGRIVEDLPFGRFLEEAAHPYSRRLIESSLFFSEK</sequence>
<dbReference type="GO" id="GO:0005524">
    <property type="term" value="F:ATP binding"/>
    <property type="evidence" value="ECO:0007669"/>
    <property type="project" value="UniProtKB-KW"/>
</dbReference>
<evidence type="ECO:0000256" key="1">
    <source>
        <dbReference type="ARBA" id="ARBA00005417"/>
    </source>
</evidence>
<dbReference type="PANTHER" id="PTHR43776:SF7">
    <property type="entry name" value="D,D-DIPEPTIDE TRANSPORT ATP-BINDING PROTEIN DDPF-RELATED"/>
    <property type="match status" value="1"/>
</dbReference>
<dbReference type="InterPro" id="IPR003439">
    <property type="entry name" value="ABC_transporter-like_ATP-bd"/>
</dbReference>
<protein>
    <submittedName>
        <fullName evidence="6">ATP-binding cassette domain-containing protein</fullName>
    </submittedName>
</protein>
<dbReference type="RefSeq" id="WP_262426791.1">
    <property type="nucleotide sequence ID" value="NZ_JACRTJ010000005.1"/>
</dbReference>
<accession>A0ABR7NR13</accession>
<feature type="domain" description="ABC transporter" evidence="5">
    <location>
        <begin position="2"/>
        <end position="240"/>
    </location>
</feature>
<gene>
    <name evidence="6" type="ORF">H8708_01955</name>
</gene>
<dbReference type="EMBL" id="JACRTJ010000005">
    <property type="protein sequence ID" value="MBC8598001.1"/>
    <property type="molecule type" value="Genomic_DNA"/>
</dbReference>
<dbReference type="PANTHER" id="PTHR43776">
    <property type="entry name" value="TRANSPORT ATP-BINDING PROTEIN"/>
    <property type="match status" value="1"/>
</dbReference>
<organism evidence="6 7">
    <name type="scientific">Enterocloster hominis</name>
    <name type="common">ex Liu et al. 2021</name>
    <dbReference type="NCBI Taxonomy" id="2763663"/>
    <lineage>
        <taxon>Bacteria</taxon>
        <taxon>Bacillati</taxon>
        <taxon>Bacillota</taxon>
        <taxon>Clostridia</taxon>
        <taxon>Lachnospirales</taxon>
        <taxon>Lachnospiraceae</taxon>
        <taxon>Enterocloster</taxon>
    </lineage>
</organism>
<keyword evidence="3" id="KW-0547">Nucleotide-binding</keyword>
<dbReference type="InterPro" id="IPR050319">
    <property type="entry name" value="ABC_transp_ATP-bind"/>
</dbReference>
<evidence type="ECO:0000313" key="7">
    <source>
        <dbReference type="Proteomes" id="UP000647491"/>
    </source>
</evidence>
<comment type="caution">
    <text evidence="6">The sequence shown here is derived from an EMBL/GenBank/DDBJ whole genome shotgun (WGS) entry which is preliminary data.</text>
</comment>
<name>A0ABR7NR13_9FIRM</name>
<dbReference type="InterPro" id="IPR017871">
    <property type="entry name" value="ABC_transporter-like_CS"/>
</dbReference>
<evidence type="ECO:0000256" key="4">
    <source>
        <dbReference type="ARBA" id="ARBA00022840"/>
    </source>
</evidence>
<dbReference type="PROSITE" id="PS50893">
    <property type="entry name" value="ABC_TRANSPORTER_2"/>
    <property type="match status" value="1"/>
</dbReference>
<evidence type="ECO:0000256" key="3">
    <source>
        <dbReference type="ARBA" id="ARBA00022741"/>
    </source>
</evidence>
<dbReference type="Gene3D" id="3.40.50.300">
    <property type="entry name" value="P-loop containing nucleotide triphosphate hydrolases"/>
    <property type="match status" value="1"/>
</dbReference>
<dbReference type="SMART" id="SM00382">
    <property type="entry name" value="AAA"/>
    <property type="match status" value="1"/>
</dbReference>
<keyword evidence="7" id="KW-1185">Reference proteome</keyword>
<reference evidence="6 7" key="1">
    <citation type="submission" date="2020-08" db="EMBL/GenBank/DDBJ databases">
        <title>Genome public.</title>
        <authorList>
            <person name="Liu C."/>
            <person name="Sun Q."/>
        </authorList>
    </citation>
    <scope>NUCLEOTIDE SEQUENCE [LARGE SCALE GENOMIC DNA]</scope>
    <source>
        <strain evidence="6 7">BX10</strain>
    </source>
</reference>
<dbReference type="Proteomes" id="UP000647491">
    <property type="component" value="Unassembled WGS sequence"/>
</dbReference>
<keyword evidence="4 6" id="KW-0067">ATP-binding</keyword>
<evidence type="ECO:0000256" key="2">
    <source>
        <dbReference type="ARBA" id="ARBA00022448"/>
    </source>
</evidence>
<proteinExistence type="inferred from homology"/>
<dbReference type="PROSITE" id="PS00211">
    <property type="entry name" value="ABC_TRANSPORTER_1"/>
    <property type="match status" value="1"/>
</dbReference>
<comment type="similarity">
    <text evidence="1">Belongs to the ABC transporter superfamily.</text>
</comment>
<keyword evidence="2" id="KW-0813">Transport</keyword>
<dbReference type="InterPro" id="IPR027417">
    <property type="entry name" value="P-loop_NTPase"/>
</dbReference>